<dbReference type="Gene3D" id="3.30.240.20">
    <property type="entry name" value="bsu07140 like domains"/>
    <property type="match status" value="2"/>
</dbReference>
<keyword evidence="4 7" id="KW-0812">Transmembrane</keyword>
<gene>
    <name evidence="10" type="ORF">LC087_01790</name>
</gene>
<dbReference type="PANTHER" id="PTHR34582">
    <property type="entry name" value="UPF0702 TRANSMEMBRANE PROTEIN YCAP"/>
    <property type="match status" value="1"/>
</dbReference>
<comment type="similarity">
    <text evidence="2">Belongs to the UPF0702 family.</text>
</comment>
<sequence>MDLKVIAIELVVGFIGLFFLTKFLGKTQITQISAFDFISALILGELVGNAVYDKDSGIKEILFTIIVWGILIYVLEIVTQKWKRTRSFLEGQPTIVIKKGNIDRESLRKSKLDINQLQHLIRSKGVFSLQEVEYAILETDGSISVAKKTDFESPVRSDLNLKSDPFTLPITIIIDGEVLLDNLQNAGLNKQYLLHQLNKQKINDIKEVLYAEYTKEKGLYIQKLH</sequence>
<evidence type="ECO:0000256" key="7">
    <source>
        <dbReference type="SAM" id="Phobius"/>
    </source>
</evidence>
<accession>A0ABY9JWV2</accession>
<name>A0ABY9JWV2_9BACI</name>
<dbReference type="Proteomes" id="UP001197974">
    <property type="component" value="Chromosome"/>
</dbReference>
<dbReference type="PANTHER" id="PTHR34582:SF5">
    <property type="entry name" value="UPF0702 TRANSMEMBRANE PROTEIN YETF"/>
    <property type="match status" value="1"/>
</dbReference>
<comment type="subcellular location">
    <subcellularLocation>
        <location evidence="1">Cell membrane</location>
        <topology evidence="1">Multi-pass membrane protein</topology>
    </subcellularLocation>
</comment>
<feature type="transmembrane region" description="Helical" evidence="7">
    <location>
        <begin position="6"/>
        <end position="25"/>
    </location>
</feature>
<evidence type="ECO:0000256" key="1">
    <source>
        <dbReference type="ARBA" id="ARBA00004651"/>
    </source>
</evidence>
<dbReference type="EMBL" id="CP129013">
    <property type="protein sequence ID" value="WLR42977.1"/>
    <property type="molecule type" value="Genomic_DNA"/>
</dbReference>
<evidence type="ECO:0000256" key="6">
    <source>
        <dbReference type="ARBA" id="ARBA00023136"/>
    </source>
</evidence>
<evidence type="ECO:0000256" key="2">
    <source>
        <dbReference type="ARBA" id="ARBA00006448"/>
    </source>
</evidence>
<dbReference type="Pfam" id="PF04239">
    <property type="entry name" value="DUF421"/>
    <property type="match status" value="1"/>
</dbReference>
<dbReference type="RefSeq" id="WP_226538794.1">
    <property type="nucleotide sequence ID" value="NZ_CP129013.1"/>
</dbReference>
<evidence type="ECO:0000256" key="4">
    <source>
        <dbReference type="ARBA" id="ARBA00022692"/>
    </source>
</evidence>
<organism evidence="10 11">
    <name type="scientific">Bacillus carboniphilus</name>
    <dbReference type="NCBI Taxonomy" id="86663"/>
    <lineage>
        <taxon>Bacteria</taxon>
        <taxon>Bacillati</taxon>
        <taxon>Bacillota</taxon>
        <taxon>Bacilli</taxon>
        <taxon>Bacillales</taxon>
        <taxon>Bacillaceae</taxon>
        <taxon>Bacillus</taxon>
    </lineage>
</organism>
<proteinExistence type="inferred from homology"/>
<feature type="domain" description="YetF-like N-terminal transmembrane" evidence="9">
    <location>
        <begin position="6"/>
        <end position="77"/>
    </location>
</feature>
<dbReference type="InterPro" id="IPR048454">
    <property type="entry name" value="YetF_N"/>
</dbReference>
<evidence type="ECO:0000259" key="8">
    <source>
        <dbReference type="Pfam" id="PF04239"/>
    </source>
</evidence>
<feature type="transmembrane region" description="Helical" evidence="7">
    <location>
        <begin position="32"/>
        <end position="52"/>
    </location>
</feature>
<evidence type="ECO:0000313" key="10">
    <source>
        <dbReference type="EMBL" id="WLR42977.1"/>
    </source>
</evidence>
<keyword evidence="5 7" id="KW-1133">Transmembrane helix</keyword>
<evidence type="ECO:0000313" key="11">
    <source>
        <dbReference type="Proteomes" id="UP001197974"/>
    </source>
</evidence>
<feature type="domain" description="YetF C-terminal" evidence="8">
    <location>
        <begin position="80"/>
        <end position="214"/>
    </location>
</feature>
<dbReference type="InterPro" id="IPR023090">
    <property type="entry name" value="UPF0702_alpha/beta_dom_sf"/>
</dbReference>
<evidence type="ECO:0000256" key="3">
    <source>
        <dbReference type="ARBA" id="ARBA00022475"/>
    </source>
</evidence>
<evidence type="ECO:0000259" key="9">
    <source>
        <dbReference type="Pfam" id="PF20730"/>
    </source>
</evidence>
<keyword evidence="6 7" id="KW-0472">Membrane</keyword>
<keyword evidence="3" id="KW-1003">Cell membrane</keyword>
<dbReference type="Pfam" id="PF20730">
    <property type="entry name" value="YetF_N"/>
    <property type="match status" value="1"/>
</dbReference>
<evidence type="ECO:0000256" key="5">
    <source>
        <dbReference type="ARBA" id="ARBA00022989"/>
    </source>
</evidence>
<keyword evidence="11" id="KW-1185">Reference proteome</keyword>
<feature type="transmembrane region" description="Helical" evidence="7">
    <location>
        <begin position="58"/>
        <end position="78"/>
    </location>
</feature>
<reference evidence="10 11" key="1">
    <citation type="submission" date="2023-06" db="EMBL/GenBank/DDBJ databases">
        <title>Five Gram-positive bacteria isolated from mangrove sediments in Shenzhen, Guangdong, China.</title>
        <authorList>
            <person name="Yu S."/>
            <person name="Zheng W."/>
            <person name="Huang Y."/>
        </authorList>
    </citation>
    <scope>NUCLEOTIDE SEQUENCE [LARGE SCALE GENOMIC DNA]</scope>
    <source>
        <strain evidence="10 11">SaN35-3</strain>
    </source>
</reference>
<protein>
    <submittedName>
        <fullName evidence="10">DUF421 domain-containing protein</fullName>
    </submittedName>
</protein>
<dbReference type="InterPro" id="IPR007353">
    <property type="entry name" value="DUF421"/>
</dbReference>